<dbReference type="Gene3D" id="3.20.20.100">
    <property type="entry name" value="NADP-dependent oxidoreductase domain"/>
    <property type="match status" value="1"/>
</dbReference>
<protein>
    <submittedName>
        <fullName evidence="2">Aldo/keto reductase</fullName>
    </submittedName>
</protein>
<dbReference type="GO" id="GO:0005829">
    <property type="term" value="C:cytosol"/>
    <property type="evidence" value="ECO:0007669"/>
    <property type="project" value="TreeGrafter"/>
</dbReference>
<feature type="domain" description="NADP-dependent oxidoreductase" evidence="1">
    <location>
        <begin position="48"/>
        <end position="327"/>
    </location>
</feature>
<proteinExistence type="predicted"/>
<gene>
    <name evidence="2" type="ORF">D1781_07565</name>
</gene>
<reference evidence="3" key="1">
    <citation type="submission" date="2018-09" db="EMBL/GenBank/DDBJ databases">
        <authorList>
            <person name="Kim I."/>
        </authorList>
    </citation>
    <scope>NUCLEOTIDE SEQUENCE [LARGE SCALE GENOMIC DNA]</scope>
    <source>
        <strain evidence="3">DD4a</strain>
    </source>
</reference>
<dbReference type="Pfam" id="PF00248">
    <property type="entry name" value="Aldo_ket_red"/>
    <property type="match status" value="1"/>
</dbReference>
<keyword evidence="3" id="KW-1185">Reference proteome</keyword>
<dbReference type="InterPro" id="IPR050523">
    <property type="entry name" value="AKR_Detox_Biosynth"/>
</dbReference>
<evidence type="ECO:0000259" key="1">
    <source>
        <dbReference type="Pfam" id="PF00248"/>
    </source>
</evidence>
<organism evidence="2 3">
    <name type="scientific">Amnibacterium setariae</name>
    <dbReference type="NCBI Taxonomy" id="2306585"/>
    <lineage>
        <taxon>Bacteria</taxon>
        <taxon>Bacillati</taxon>
        <taxon>Actinomycetota</taxon>
        <taxon>Actinomycetes</taxon>
        <taxon>Micrococcales</taxon>
        <taxon>Microbacteriaceae</taxon>
        <taxon>Amnibacterium</taxon>
    </lineage>
</organism>
<name>A0A3A1U2N5_9MICO</name>
<dbReference type="InterPro" id="IPR023210">
    <property type="entry name" value="NADP_OxRdtase_dom"/>
</dbReference>
<evidence type="ECO:0000313" key="3">
    <source>
        <dbReference type="Proteomes" id="UP000265742"/>
    </source>
</evidence>
<dbReference type="PANTHER" id="PTHR43364">
    <property type="entry name" value="NADH-SPECIFIC METHYLGLYOXAL REDUCTASE-RELATED"/>
    <property type="match status" value="1"/>
</dbReference>
<dbReference type="PANTHER" id="PTHR43364:SF6">
    <property type="entry name" value="OXIDOREDUCTASE-RELATED"/>
    <property type="match status" value="1"/>
</dbReference>
<dbReference type="AlphaFoldDB" id="A0A3A1U2N5"/>
<sequence>MRYCDFPGSCVPEGERVASPLSGPISRRVGQTGMAVYPIALDGSVFGWATDAKETADVLDLFYAAGGDLISTAAHYAGGRSEIMIGSWLARHPNRDRLVIATKVGKHPDALGLSAKSIRRGVDASLERLRLDRIDLLGLDGEDPATPIEESLTAATELIAAGKVGHISATGFGPEALREAVKTARRLEIPGIVVILPEYNLLERREYERDLAPIAVAADLGVLARTPLANGYLRGDFRSRHDKPASPIFQGALKYVNRRGAAVLGVLDEIAGEVGQHVGRVALAWLLTRPGVAAPVVRVPSARALADLLPGASLELTPDQIDRLDRATDS</sequence>
<dbReference type="InterPro" id="IPR036812">
    <property type="entry name" value="NAD(P)_OxRdtase_dom_sf"/>
</dbReference>
<evidence type="ECO:0000313" key="2">
    <source>
        <dbReference type="EMBL" id="RIX31205.1"/>
    </source>
</evidence>
<dbReference type="EMBL" id="QXTG01000001">
    <property type="protein sequence ID" value="RIX31205.1"/>
    <property type="molecule type" value="Genomic_DNA"/>
</dbReference>
<accession>A0A3A1U2N5</accession>
<comment type="caution">
    <text evidence="2">The sequence shown here is derived from an EMBL/GenBank/DDBJ whole genome shotgun (WGS) entry which is preliminary data.</text>
</comment>
<dbReference type="Proteomes" id="UP000265742">
    <property type="component" value="Unassembled WGS sequence"/>
</dbReference>
<dbReference type="SUPFAM" id="SSF51430">
    <property type="entry name" value="NAD(P)-linked oxidoreductase"/>
    <property type="match status" value="1"/>
</dbReference>